<feature type="transmembrane region" description="Helical" evidence="6">
    <location>
        <begin position="14"/>
        <end position="35"/>
    </location>
</feature>
<feature type="transmembrane region" description="Helical" evidence="6">
    <location>
        <begin position="416"/>
        <end position="432"/>
    </location>
</feature>
<evidence type="ECO:0000256" key="5">
    <source>
        <dbReference type="ARBA" id="ARBA00023136"/>
    </source>
</evidence>
<name>A0A5R9Q5W3_9GAMM</name>
<keyword evidence="3 6" id="KW-0812">Transmembrane</keyword>
<gene>
    <name evidence="7" type="ORF">C1E24_03630</name>
</gene>
<comment type="subcellular location">
    <subcellularLocation>
        <location evidence="1">Cell membrane</location>
        <topology evidence="1">Multi-pass membrane protein</topology>
    </subcellularLocation>
</comment>
<organism evidence="7 8">
    <name type="scientific">Pseudoalteromonas phenolica</name>
    <dbReference type="NCBI Taxonomy" id="161398"/>
    <lineage>
        <taxon>Bacteria</taxon>
        <taxon>Pseudomonadati</taxon>
        <taxon>Pseudomonadota</taxon>
        <taxon>Gammaproteobacteria</taxon>
        <taxon>Alteromonadales</taxon>
        <taxon>Pseudoalteromonadaceae</taxon>
        <taxon>Pseudoalteromonas</taxon>
    </lineage>
</organism>
<evidence type="ECO:0000313" key="7">
    <source>
        <dbReference type="EMBL" id="TLX48553.1"/>
    </source>
</evidence>
<evidence type="ECO:0000256" key="4">
    <source>
        <dbReference type="ARBA" id="ARBA00022989"/>
    </source>
</evidence>
<dbReference type="PANTHER" id="PTHR30250">
    <property type="entry name" value="PST FAMILY PREDICTED COLANIC ACID TRANSPORTER"/>
    <property type="match status" value="1"/>
</dbReference>
<comment type="caution">
    <text evidence="7">The sequence shown here is derived from an EMBL/GenBank/DDBJ whole genome shotgun (WGS) entry which is preliminary data.</text>
</comment>
<dbReference type="GO" id="GO:0005886">
    <property type="term" value="C:plasma membrane"/>
    <property type="evidence" value="ECO:0007669"/>
    <property type="project" value="UniProtKB-SubCell"/>
</dbReference>
<feature type="transmembrane region" description="Helical" evidence="6">
    <location>
        <begin position="438"/>
        <end position="457"/>
    </location>
</feature>
<feature type="transmembrane region" description="Helical" evidence="6">
    <location>
        <begin position="359"/>
        <end position="379"/>
    </location>
</feature>
<feature type="transmembrane region" description="Helical" evidence="6">
    <location>
        <begin position="385"/>
        <end position="404"/>
    </location>
</feature>
<feature type="transmembrane region" description="Helical" evidence="6">
    <location>
        <begin position="47"/>
        <end position="70"/>
    </location>
</feature>
<protein>
    <recommendedName>
        <fullName evidence="9">Polysaccharide biosynthesis protein</fullName>
    </recommendedName>
</protein>
<feature type="transmembrane region" description="Helical" evidence="6">
    <location>
        <begin position="330"/>
        <end position="347"/>
    </location>
</feature>
<feature type="transmembrane region" description="Helical" evidence="6">
    <location>
        <begin position="177"/>
        <end position="197"/>
    </location>
</feature>
<accession>A0A5R9Q5W3</accession>
<feature type="transmembrane region" description="Helical" evidence="6">
    <location>
        <begin position="218"/>
        <end position="234"/>
    </location>
</feature>
<keyword evidence="2" id="KW-1003">Cell membrane</keyword>
<dbReference type="Proteomes" id="UP000309186">
    <property type="component" value="Unassembled WGS sequence"/>
</dbReference>
<evidence type="ECO:0008006" key="9">
    <source>
        <dbReference type="Google" id="ProtNLM"/>
    </source>
</evidence>
<feature type="transmembrane region" description="Helical" evidence="6">
    <location>
        <begin position="126"/>
        <end position="145"/>
    </location>
</feature>
<dbReference type="InterPro" id="IPR002797">
    <property type="entry name" value="Polysacc_synth"/>
</dbReference>
<feature type="transmembrane region" description="Helical" evidence="6">
    <location>
        <begin position="295"/>
        <end position="318"/>
    </location>
</feature>
<keyword evidence="5 6" id="KW-0472">Membrane</keyword>
<feature type="transmembrane region" description="Helical" evidence="6">
    <location>
        <begin position="91"/>
        <end position="114"/>
    </location>
</feature>
<evidence type="ECO:0000256" key="2">
    <source>
        <dbReference type="ARBA" id="ARBA00022475"/>
    </source>
</evidence>
<evidence type="ECO:0000256" key="3">
    <source>
        <dbReference type="ARBA" id="ARBA00022692"/>
    </source>
</evidence>
<dbReference type="Pfam" id="PF01943">
    <property type="entry name" value="Polysacc_synt"/>
    <property type="match status" value="1"/>
</dbReference>
<dbReference type="PANTHER" id="PTHR30250:SF11">
    <property type="entry name" value="O-ANTIGEN TRANSPORTER-RELATED"/>
    <property type="match status" value="1"/>
</dbReference>
<keyword evidence="4 6" id="KW-1133">Transmembrane helix</keyword>
<feature type="transmembrane region" description="Helical" evidence="6">
    <location>
        <begin position="254"/>
        <end position="275"/>
    </location>
</feature>
<evidence type="ECO:0000256" key="6">
    <source>
        <dbReference type="SAM" id="Phobius"/>
    </source>
</evidence>
<dbReference type="AlphaFoldDB" id="A0A5R9Q5W3"/>
<dbReference type="EMBL" id="PPSW01000006">
    <property type="protein sequence ID" value="TLX48553.1"/>
    <property type="molecule type" value="Genomic_DNA"/>
</dbReference>
<dbReference type="InterPro" id="IPR050833">
    <property type="entry name" value="Poly_Biosynth_Transport"/>
</dbReference>
<evidence type="ECO:0000256" key="1">
    <source>
        <dbReference type="ARBA" id="ARBA00004651"/>
    </source>
</evidence>
<feature type="transmembrane region" description="Helical" evidence="6">
    <location>
        <begin position="152"/>
        <end position="171"/>
    </location>
</feature>
<proteinExistence type="predicted"/>
<evidence type="ECO:0000313" key="8">
    <source>
        <dbReference type="Proteomes" id="UP000309186"/>
    </source>
</evidence>
<reference evidence="7 8" key="1">
    <citation type="submission" date="2018-01" db="EMBL/GenBank/DDBJ databases">
        <title>Co-occurrence of chitin degradation, pigmentation and bioactivity in marine Pseudoalteromonas.</title>
        <authorList>
            <person name="Paulsen S."/>
            <person name="Gram L."/>
            <person name="Machado H."/>
        </authorList>
    </citation>
    <scope>NUCLEOTIDE SEQUENCE [LARGE SCALE GENOMIC DNA]</scope>
    <source>
        <strain evidence="7 8">S3663</strain>
    </source>
</reference>
<sequence length="468" mass="52595">MDTAGLIMNKTTNILYYALAILSLKGISLVMMPIMTRYLSVSDYGMLNFLVSIASMLSIVLSLGLSELLYRFNSFKDNSERLAFYKSCLKVALCSASLCFIFAVFFIDILVTLLPTQVSIEALRLLFINLGGSVVLALPLAILRIHGKAKAFMLTSVSQGVLQALLTLLLLESGYGVVGVMFSGAAVVWIILFFIAWHYRGFIPDNKKRGTPITNEHGLYILSITLSSLFAYGLNGAENWFLVSYQGKETLAMYFVATQFALVTSIAFEPFRLWWFPQRFNTFKSNEQKAADIPLYGLAYALLIVITMMTLGPFMIDLLLPSEYAESKNILPWLCVVFFIKTISELLNLGCYYKNNAQAAPIINGLCAVLAILGCYLSLKYYDLYMMLYVLIAVHIIRSLMFLIRSQILVTLPYKYKYLICMISLLVAQTLLVSHYQLYALILFASACLIVLSVVFIQRKQVMHLLRG</sequence>